<dbReference type="GO" id="GO:0015171">
    <property type="term" value="F:amino acid transmembrane transporter activity"/>
    <property type="evidence" value="ECO:0007669"/>
    <property type="project" value="TreeGrafter"/>
</dbReference>
<keyword evidence="4 5" id="KW-0472">Membrane</keyword>
<gene>
    <name evidence="7" type="ORF">LTR97_005431</name>
</gene>
<dbReference type="Proteomes" id="UP001310594">
    <property type="component" value="Unassembled WGS sequence"/>
</dbReference>
<evidence type="ECO:0000256" key="4">
    <source>
        <dbReference type="ARBA" id="ARBA00023136"/>
    </source>
</evidence>
<dbReference type="GO" id="GO:0016020">
    <property type="term" value="C:membrane"/>
    <property type="evidence" value="ECO:0007669"/>
    <property type="project" value="UniProtKB-SubCell"/>
</dbReference>
<keyword evidence="3 5" id="KW-1133">Transmembrane helix</keyword>
<organism evidence="7 8">
    <name type="scientific">Elasticomyces elasticus</name>
    <dbReference type="NCBI Taxonomy" id="574655"/>
    <lineage>
        <taxon>Eukaryota</taxon>
        <taxon>Fungi</taxon>
        <taxon>Dikarya</taxon>
        <taxon>Ascomycota</taxon>
        <taxon>Pezizomycotina</taxon>
        <taxon>Dothideomycetes</taxon>
        <taxon>Dothideomycetidae</taxon>
        <taxon>Mycosphaerellales</taxon>
        <taxon>Teratosphaeriaceae</taxon>
        <taxon>Elasticomyces</taxon>
    </lineage>
</organism>
<evidence type="ECO:0000256" key="5">
    <source>
        <dbReference type="SAM" id="Phobius"/>
    </source>
</evidence>
<reference evidence="7" key="1">
    <citation type="submission" date="2023-08" db="EMBL/GenBank/DDBJ databases">
        <title>Black Yeasts Isolated from many extreme environments.</title>
        <authorList>
            <person name="Coleine C."/>
            <person name="Stajich J.E."/>
            <person name="Selbmann L."/>
        </authorList>
    </citation>
    <scope>NUCLEOTIDE SEQUENCE</scope>
    <source>
        <strain evidence="7">CCFEE 5810</strain>
    </source>
</reference>
<keyword evidence="2 5" id="KW-0812">Transmembrane</keyword>
<evidence type="ECO:0000256" key="2">
    <source>
        <dbReference type="ARBA" id="ARBA00022692"/>
    </source>
</evidence>
<name>A0AAN7W873_9PEZI</name>
<feature type="transmembrane region" description="Helical" evidence="5">
    <location>
        <begin position="31"/>
        <end position="49"/>
    </location>
</feature>
<feature type="transmembrane region" description="Helical" evidence="5">
    <location>
        <begin position="61"/>
        <end position="80"/>
    </location>
</feature>
<comment type="subcellular location">
    <subcellularLocation>
        <location evidence="1">Membrane</location>
        <topology evidence="1">Multi-pass membrane protein</topology>
    </subcellularLocation>
</comment>
<proteinExistence type="predicted"/>
<protein>
    <recommendedName>
        <fullName evidence="6">Amino acid permease/ SLC12A domain-containing protein</fullName>
    </recommendedName>
</protein>
<dbReference type="InterPro" id="IPR004841">
    <property type="entry name" value="AA-permease/SLC12A_dom"/>
</dbReference>
<dbReference type="PANTHER" id="PTHR43341:SF6">
    <property type="entry name" value="AMINO ACID TRANSPORTER (EUROFUNG)"/>
    <property type="match status" value="1"/>
</dbReference>
<dbReference type="EMBL" id="JAVRQU010000007">
    <property type="protein sequence ID" value="KAK5700913.1"/>
    <property type="molecule type" value="Genomic_DNA"/>
</dbReference>
<evidence type="ECO:0000313" key="8">
    <source>
        <dbReference type="Proteomes" id="UP001310594"/>
    </source>
</evidence>
<comment type="caution">
    <text evidence="7">The sequence shown here is derived from an EMBL/GenBank/DDBJ whole genome shotgun (WGS) entry which is preliminary data.</text>
</comment>
<dbReference type="InterPro" id="IPR050524">
    <property type="entry name" value="APC_YAT"/>
</dbReference>
<dbReference type="AlphaFoldDB" id="A0AAN7W873"/>
<sequence>MCITYLFFYRAVKAQGIDRKSFPYVGWFQPYSAWIGLTWMFVVVCVFGYSSYIPWSVSNFFINYTMLIVAPILYIGWKLIHKTKLVGPLEADLVWERPTIDAYEQTFIDPPTGFWSDMLDLVTFGMLHKGKKEDRRASSVAQM</sequence>
<feature type="domain" description="Amino acid permease/ SLC12A" evidence="6">
    <location>
        <begin position="2"/>
        <end position="84"/>
    </location>
</feature>
<evidence type="ECO:0000259" key="6">
    <source>
        <dbReference type="Pfam" id="PF00324"/>
    </source>
</evidence>
<evidence type="ECO:0000256" key="1">
    <source>
        <dbReference type="ARBA" id="ARBA00004141"/>
    </source>
</evidence>
<accession>A0AAN7W873</accession>
<dbReference type="Pfam" id="PF00324">
    <property type="entry name" value="AA_permease"/>
    <property type="match status" value="1"/>
</dbReference>
<evidence type="ECO:0000313" key="7">
    <source>
        <dbReference type="EMBL" id="KAK5700913.1"/>
    </source>
</evidence>
<evidence type="ECO:0000256" key="3">
    <source>
        <dbReference type="ARBA" id="ARBA00022989"/>
    </source>
</evidence>
<dbReference type="PANTHER" id="PTHR43341">
    <property type="entry name" value="AMINO ACID PERMEASE"/>
    <property type="match status" value="1"/>
</dbReference>